<dbReference type="Proteomes" id="UP000789405">
    <property type="component" value="Unassembled WGS sequence"/>
</dbReference>
<evidence type="ECO:0000313" key="3">
    <source>
        <dbReference type="Proteomes" id="UP000789405"/>
    </source>
</evidence>
<feature type="compositionally biased region" description="Basic residues" evidence="1">
    <location>
        <begin position="546"/>
        <end position="556"/>
    </location>
</feature>
<proteinExistence type="predicted"/>
<protein>
    <submittedName>
        <fullName evidence="2">19917_t:CDS:1</fullName>
    </submittedName>
</protein>
<keyword evidence="3" id="KW-1185">Reference proteome</keyword>
<comment type="caution">
    <text evidence="2">The sequence shown here is derived from an EMBL/GenBank/DDBJ whole genome shotgun (WGS) entry which is preliminary data.</text>
</comment>
<feature type="region of interest" description="Disordered" evidence="1">
    <location>
        <begin position="182"/>
        <end position="213"/>
    </location>
</feature>
<feature type="region of interest" description="Disordered" evidence="1">
    <location>
        <begin position="71"/>
        <end position="168"/>
    </location>
</feature>
<dbReference type="EMBL" id="CAJVPY010012316">
    <property type="protein sequence ID" value="CAG8733294.1"/>
    <property type="molecule type" value="Genomic_DNA"/>
</dbReference>
<organism evidence="2 3">
    <name type="scientific">Dentiscutata erythropus</name>
    <dbReference type="NCBI Taxonomy" id="1348616"/>
    <lineage>
        <taxon>Eukaryota</taxon>
        <taxon>Fungi</taxon>
        <taxon>Fungi incertae sedis</taxon>
        <taxon>Mucoromycota</taxon>
        <taxon>Glomeromycotina</taxon>
        <taxon>Glomeromycetes</taxon>
        <taxon>Diversisporales</taxon>
        <taxon>Gigasporaceae</taxon>
        <taxon>Dentiscutata</taxon>
    </lineage>
</organism>
<feature type="region of interest" description="Disordered" evidence="1">
    <location>
        <begin position="533"/>
        <end position="556"/>
    </location>
</feature>
<dbReference type="AlphaFoldDB" id="A0A9N9NHS1"/>
<evidence type="ECO:0000313" key="2">
    <source>
        <dbReference type="EMBL" id="CAG8733294.1"/>
    </source>
</evidence>
<gene>
    <name evidence="2" type="ORF">DERYTH_LOCUS15319</name>
</gene>
<feature type="compositionally biased region" description="Polar residues" evidence="1">
    <location>
        <begin position="196"/>
        <end position="206"/>
    </location>
</feature>
<feature type="compositionally biased region" description="Basic and acidic residues" evidence="1">
    <location>
        <begin position="18"/>
        <end position="40"/>
    </location>
</feature>
<feature type="region of interest" description="Disordered" evidence="1">
    <location>
        <begin position="1"/>
        <end position="56"/>
    </location>
</feature>
<feature type="non-terminal residue" evidence="2">
    <location>
        <position position="1"/>
    </location>
</feature>
<accession>A0A9N9NHS1</accession>
<dbReference type="OrthoDB" id="2391378at2759"/>
<reference evidence="2" key="1">
    <citation type="submission" date="2021-06" db="EMBL/GenBank/DDBJ databases">
        <authorList>
            <person name="Kallberg Y."/>
            <person name="Tangrot J."/>
            <person name="Rosling A."/>
        </authorList>
    </citation>
    <scope>NUCLEOTIDE SEQUENCE</scope>
    <source>
        <strain evidence="2">MA453B</strain>
    </source>
</reference>
<sequence>MWRGRDRQARLPYKVAKPSHDSGTRPDRRMAREWEKEHSHKQVHIHQPTFTEIGRGGTIYGGVVSNDGTIGAITDSKNGKRLGPGNDSRLESDLALESGSGPEHVKNKKRKVKKGKKSACVEKAPSIENDVESSSDADTTSDGKFVESDGTKQDSGCDSTESDGNESPCEIAKRSLISNASKSTPLPLISDEEASKSTSQSLTSVMQEYREKDSTSKFDPANSYILDLSPTSKIAKEFTPEHWSRLIADRPALINVTYHRELEPILDHLFGRQKKLSIQQARVQWESLRNIKVPEYKEDLSYGEGDWKKIIWWVEWAVGQFLNAFESERNPLMQQDCHEREWLGNYLIPIFQGALVLDSRFRVAWGEITVQSSLQRRNSDKSILEERVDRGHMVDMLCSTETYEMLCLLACGGPHKVDLTKLASDQFHLQRLLKDALDDMQMKYYYKIKKETCLYTIGIQQYKSEIRIYLMEKREVYRLHLIKTLDLPLTFSTYHILRISLSWAWNIRGLLNDLFDSLIDNVEIGSVTPQWVPNDMATQKTPEKTQKKKTVKQNVT</sequence>
<evidence type="ECO:0000256" key="1">
    <source>
        <dbReference type="SAM" id="MobiDB-lite"/>
    </source>
</evidence>
<name>A0A9N9NHS1_9GLOM</name>
<feature type="compositionally biased region" description="Basic residues" evidence="1">
    <location>
        <begin position="106"/>
        <end position="117"/>
    </location>
</feature>